<accession>A0A9Q8QJ49</accession>
<name>A0A9Q8QJ49_9HYPO</name>
<feature type="region of interest" description="Disordered" evidence="1">
    <location>
        <begin position="53"/>
        <end position="73"/>
    </location>
</feature>
<reference evidence="2" key="1">
    <citation type="submission" date="2021-11" db="EMBL/GenBank/DDBJ databases">
        <title>Purpureocillium_takamizusanense_genome.</title>
        <authorList>
            <person name="Nguyen N.-H."/>
        </authorList>
    </citation>
    <scope>NUCLEOTIDE SEQUENCE</scope>
    <source>
        <strain evidence="2">PT3</strain>
    </source>
</reference>
<evidence type="ECO:0000313" key="2">
    <source>
        <dbReference type="EMBL" id="UNI20126.1"/>
    </source>
</evidence>
<dbReference type="EMBL" id="CP086358">
    <property type="protein sequence ID" value="UNI20126.1"/>
    <property type="molecule type" value="Genomic_DNA"/>
</dbReference>
<dbReference type="Proteomes" id="UP000829364">
    <property type="component" value="Chromosome 5"/>
</dbReference>
<dbReference type="RefSeq" id="XP_047843607.1">
    <property type="nucleotide sequence ID" value="XM_047987621.1"/>
</dbReference>
<feature type="region of interest" description="Disordered" evidence="1">
    <location>
        <begin position="1"/>
        <end position="36"/>
    </location>
</feature>
<dbReference type="GeneID" id="72068194"/>
<sequence>MTSVEVHPSQSKGASLLRRRRSSLPPEYQDATDGEYVELRGYAPSATTSVDSLPAYDSIAGDDTPSSSAAAAATPTTVPGAAGLGAVTAAFQIETQGLPLIALPFPTRPVPIPVYSVLPGTGGAVGPLAYESLRSTRGSGNCVLVRAGDEPSDERILCSTTYRFGPNRPPRIELLGDVACDEVYEVRNRGCSTRAQDVRTHLGTFQWRYASRAERKAAGGVNSLLVLDLVTVVALAGGNKIEERRRRVAQLVRNEELRTEGSRGSTAGNGGRLIMDLRGWSDIKGAAHQMEVFVIASCITMLKKEVDRRRMHQMIVIMGAAS</sequence>
<gene>
    <name evidence="2" type="ORF">JDV02_006245</name>
</gene>
<dbReference type="AlphaFoldDB" id="A0A9Q8QJ49"/>
<dbReference type="KEGG" id="ptkz:JDV02_006245"/>
<evidence type="ECO:0000256" key="1">
    <source>
        <dbReference type="SAM" id="MobiDB-lite"/>
    </source>
</evidence>
<organism evidence="2 3">
    <name type="scientific">Purpureocillium takamizusanense</name>
    <dbReference type="NCBI Taxonomy" id="2060973"/>
    <lineage>
        <taxon>Eukaryota</taxon>
        <taxon>Fungi</taxon>
        <taxon>Dikarya</taxon>
        <taxon>Ascomycota</taxon>
        <taxon>Pezizomycotina</taxon>
        <taxon>Sordariomycetes</taxon>
        <taxon>Hypocreomycetidae</taxon>
        <taxon>Hypocreales</taxon>
        <taxon>Ophiocordycipitaceae</taxon>
        <taxon>Purpureocillium</taxon>
    </lineage>
</organism>
<proteinExistence type="predicted"/>
<evidence type="ECO:0000313" key="3">
    <source>
        <dbReference type="Proteomes" id="UP000829364"/>
    </source>
</evidence>
<feature type="compositionally biased region" description="Polar residues" evidence="1">
    <location>
        <begin position="1"/>
        <end position="13"/>
    </location>
</feature>
<protein>
    <submittedName>
        <fullName evidence="2">Uncharacterized protein</fullName>
    </submittedName>
</protein>
<feature type="compositionally biased region" description="Low complexity" evidence="1">
    <location>
        <begin position="64"/>
        <end position="73"/>
    </location>
</feature>
<keyword evidence="3" id="KW-1185">Reference proteome</keyword>
<dbReference type="OrthoDB" id="5325862at2759"/>